<keyword evidence="4" id="KW-1185">Reference proteome</keyword>
<evidence type="ECO:0000313" key="3">
    <source>
        <dbReference type="EnsemblFungi" id="PTTG_28408-t43_1-p1"/>
    </source>
</evidence>
<protein>
    <submittedName>
        <fullName evidence="2 3">Uncharacterized protein</fullName>
    </submittedName>
</protein>
<proteinExistence type="predicted"/>
<reference evidence="3 4" key="3">
    <citation type="journal article" date="2017" name="G3 (Bethesda)">
        <title>Comparative analysis highlights variable genome content of wheat rusts and divergence of the mating loci.</title>
        <authorList>
            <person name="Cuomo C.A."/>
            <person name="Bakkeren G."/>
            <person name="Khalil H.B."/>
            <person name="Panwar V."/>
            <person name="Joly D."/>
            <person name="Linning R."/>
            <person name="Sakthikumar S."/>
            <person name="Song X."/>
            <person name="Adiconis X."/>
            <person name="Fan L."/>
            <person name="Goldberg J.M."/>
            <person name="Levin J.Z."/>
            <person name="Young S."/>
            <person name="Zeng Q."/>
            <person name="Anikster Y."/>
            <person name="Bruce M."/>
            <person name="Wang M."/>
            <person name="Yin C."/>
            <person name="McCallum B."/>
            <person name="Szabo L.J."/>
            <person name="Hulbert S."/>
            <person name="Chen X."/>
            <person name="Fellers J.P."/>
        </authorList>
    </citation>
    <scope>NUCLEOTIDE SEQUENCE</scope>
    <source>
        <strain evidence="4">Isolate 1-1 / race 1 (BBBD)</strain>
        <strain evidence="3">isolate 1-1 / race 1 (BBBD)</strain>
    </source>
</reference>
<dbReference type="EnsemblFungi" id="PTTG_28408-t43_1">
    <property type="protein sequence ID" value="PTTG_28408-t43_1-p1"/>
    <property type="gene ID" value="PTTG_28408"/>
</dbReference>
<evidence type="ECO:0000256" key="1">
    <source>
        <dbReference type="SAM" id="MobiDB-lite"/>
    </source>
</evidence>
<reference evidence="2" key="2">
    <citation type="submission" date="2016-05" db="EMBL/GenBank/DDBJ databases">
        <title>Comparative analysis highlights variable genome content of wheat rusts and divergence of the mating loci.</title>
        <authorList>
            <person name="Cuomo C.A."/>
            <person name="Bakkeren G."/>
            <person name="Szabo L."/>
            <person name="Khalil H."/>
            <person name="Joly D."/>
            <person name="Goldberg J."/>
            <person name="Young S."/>
            <person name="Zeng Q."/>
            <person name="Fellers J."/>
        </authorList>
    </citation>
    <scope>NUCLEOTIDE SEQUENCE [LARGE SCALE GENOMIC DNA]</scope>
    <source>
        <strain evidence="2">1-1 BBBD Race 1</strain>
    </source>
</reference>
<dbReference type="AlphaFoldDB" id="A0A180GBP0"/>
<feature type="region of interest" description="Disordered" evidence="1">
    <location>
        <begin position="185"/>
        <end position="205"/>
    </location>
</feature>
<reference evidence="3" key="4">
    <citation type="submission" date="2025-05" db="UniProtKB">
        <authorList>
            <consortium name="EnsemblFungi"/>
        </authorList>
    </citation>
    <scope>IDENTIFICATION</scope>
    <source>
        <strain evidence="3">isolate 1-1 / race 1 (BBBD)</strain>
    </source>
</reference>
<gene>
    <name evidence="2" type="ORF">PTTG_28408</name>
</gene>
<sequence length="290" mass="32023">MCHPADPATITTPASTRSTDGKISIGIKYKLFVRVQKNGQSESKMKRMSSKGRVVPMELNLDKLDFSLLKTLVIQHLENINVRIYPIEIIAAQADRASALEWSYIILEPGEFDRDTSTLAEDNGSFKSFVNAAHKSSKDAEIYLILNMEKDNLAIVTVVVSDLPREPAGGAAVSFNLNAISNKRASADHSANRPPPPKRQNPGLRPLGLTASLFTPPFSMSQFLSLCHIPNDYKPVQAMISDHDIFHWTAFEGTSHRELRKLGLKWGPAQAILKGVMIAWAICDAQQTQS</sequence>
<evidence type="ECO:0000313" key="4">
    <source>
        <dbReference type="Proteomes" id="UP000005240"/>
    </source>
</evidence>
<reference evidence="2" key="1">
    <citation type="submission" date="2009-11" db="EMBL/GenBank/DDBJ databases">
        <authorList>
            <consortium name="The Broad Institute Genome Sequencing Platform"/>
            <person name="Ward D."/>
            <person name="Feldgarden M."/>
            <person name="Earl A."/>
            <person name="Young S.K."/>
            <person name="Zeng Q."/>
            <person name="Koehrsen M."/>
            <person name="Alvarado L."/>
            <person name="Berlin A."/>
            <person name="Bochicchio J."/>
            <person name="Borenstein D."/>
            <person name="Chapman S.B."/>
            <person name="Chen Z."/>
            <person name="Engels R."/>
            <person name="Freedman E."/>
            <person name="Gellesch M."/>
            <person name="Goldberg J."/>
            <person name="Griggs A."/>
            <person name="Gujja S."/>
            <person name="Heilman E."/>
            <person name="Heiman D."/>
            <person name="Hepburn T."/>
            <person name="Howarth C."/>
            <person name="Jen D."/>
            <person name="Larson L."/>
            <person name="Lewis B."/>
            <person name="Mehta T."/>
            <person name="Park D."/>
            <person name="Pearson M."/>
            <person name="Roberts A."/>
            <person name="Saif S."/>
            <person name="Shea T."/>
            <person name="Shenoy N."/>
            <person name="Sisk P."/>
            <person name="Stolte C."/>
            <person name="Sykes S."/>
            <person name="Thomson T."/>
            <person name="Walk T."/>
            <person name="White J."/>
            <person name="Yandava C."/>
            <person name="Izard J."/>
            <person name="Baranova O.V."/>
            <person name="Blanton J.M."/>
            <person name="Tanner A.C."/>
            <person name="Dewhirst F.E."/>
            <person name="Haas B."/>
            <person name="Nusbaum C."/>
            <person name="Birren B."/>
        </authorList>
    </citation>
    <scope>NUCLEOTIDE SEQUENCE [LARGE SCALE GENOMIC DNA]</scope>
    <source>
        <strain evidence="2">1-1 BBBD Race 1</strain>
    </source>
</reference>
<organism evidence="2">
    <name type="scientific">Puccinia triticina (isolate 1-1 / race 1 (BBBD))</name>
    <name type="common">Brown leaf rust fungus</name>
    <dbReference type="NCBI Taxonomy" id="630390"/>
    <lineage>
        <taxon>Eukaryota</taxon>
        <taxon>Fungi</taxon>
        <taxon>Dikarya</taxon>
        <taxon>Basidiomycota</taxon>
        <taxon>Pucciniomycotina</taxon>
        <taxon>Pucciniomycetes</taxon>
        <taxon>Pucciniales</taxon>
        <taxon>Pucciniaceae</taxon>
        <taxon>Puccinia</taxon>
    </lineage>
</organism>
<dbReference type="EMBL" id="ADAS02000107">
    <property type="protein sequence ID" value="OAV90156.1"/>
    <property type="molecule type" value="Genomic_DNA"/>
</dbReference>
<dbReference type="VEuPathDB" id="FungiDB:PTTG_28408"/>
<accession>A0A180GBP0</accession>
<dbReference type="Proteomes" id="UP000005240">
    <property type="component" value="Unassembled WGS sequence"/>
</dbReference>
<name>A0A180GBP0_PUCT1</name>
<evidence type="ECO:0000313" key="2">
    <source>
        <dbReference type="EMBL" id="OAV90156.1"/>
    </source>
</evidence>